<evidence type="ECO:0000313" key="1">
    <source>
        <dbReference type="EMBL" id="MCM2579649.1"/>
    </source>
</evidence>
<dbReference type="SUPFAM" id="SSF89807">
    <property type="entry name" value="Dodecin-like"/>
    <property type="match status" value="1"/>
</dbReference>
<dbReference type="InterPro" id="IPR036694">
    <property type="entry name" value="Dodecin-like_sf"/>
</dbReference>
<accession>A0ABT0XD05</accession>
<sequence>MSHHTYRVTEIVGSSHDGVDAAIRNGIRRASRTLRNLDWFEVTQVRGNIVDGAVEHYQVGLKVGFRLEDEDDLGH</sequence>
<name>A0ABT0XD05_9ACTN</name>
<proteinExistence type="predicted"/>
<dbReference type="InterPro" id="IPR025543">
    <property type="entry name" value="Dodecin-like"/>
</dbReference>
<protein>
    <submittedName>
        <fullName evidence="1">Dodecin family protein</fullName>
    </submittedName>
</protein>
<comment type="caution">
    <text evidence="1">The sequence shown here is derived from an EMBL/GenBank/DDBJ whole genome shotgun (WGS) entry which is preliminary data.</text>
</comment>
<dbReference type="NCBIfam" id="NF043052">
    <property type="entry name" value="DodecBact"/>
    <property type="match status" value="1"/>
</dbReference>
<dbReference type="RefSeq" id="WP_251417696.1">
    <property type="nucleotide sequence ID" value="NZ_JAMQGM010000045.1"/>
</dbReference>
<keyword evidence="2" id="KW-1185">Reference proteome</keyword>
<dbReference type="Pfam" id="PF07311">
    <property type="entry name" value="Dodecin"/>
    <property type="match status" value="1"/>
</dbReference>
<dbReference type="InterPro" id="IPR050049">
    <property type="entry name" value="Dodecin_bact"/>
</dbReference>
<dbReference type="Gene3D" id="3.30.1660.10">
    <property type="entry name" value="Flavin-binding protein dodecin"/>
    <property type="match status" value="1"/>
</dbReference>
<dbReference type="PANTHER" id="PTHR39324">
    <property type="entry name" value="CALCIUM DODECIN"/>
    <property type="match status" value="1"/>
</dbReference>
<dbReference type="PANTHER" id="PTHR39324:SF1">
    <property type="entry name" value="CALCIUM DODECIN"/>
    <property type="match status" value="1"/>
</dbReference>
<evidence type="ECO:0000313" key="2">
    <source>
        <dbReference type="Proteomes" id="UP001167160"/>
    </source>
</evidence>
<dbReference type="InterPro" id="IPR009923">
    <property type="entry name" value="Dodecin"/>
</dbReference>
<reference evidence="1" key="1">
    <citation type="journal article" date="2023" name="Int. J. Syst. Evol. Microbiol.">
        <title>Streptomyces meridianus sp. nov. isolated from brackish water of the Tagus estuary in Alcochete, Portugal.</title>
        <authorList>
            <person name="Santos J.D.N."/>
            <person name="Klimek D."/>
            <person name="Calusinska M."/>
            <person name="Lobo Da Cunha A."/>
            <person name="Catita J."/>
            <person name="Goncalves H."/>
            <person name="Gonzalez I."/>
            <person name="Reyes F."/>
            <person name="Lage O.M."/>
        </authorList>
    </citation>
    <scope>NUCLEOTIDE SEQUENCE</scope>
    <source>
        <strain evidence="1">MTZ3.1</strain>
    </source>
</reference>
<dbReference type="Proteomes" id="UP001167160">
    <property type="component" value="Unassembled WGS sequence"/>
</dbReference>
<organism evidence="1 2">
    <name type="scientific">Streptomyces meridianus</name>
    <dbReference type="NCBI Taxonomy" id="2938945"/>
    <lineage>
        <taxon>Bacteria</taxon>
        <taxon>Bacillati</taxon>
        <taxon>Actinomycetota</taxon>
        <taxon>Actinomycetes</taxon>
        <taxon>Kitasatosporales</taxon>
        <taxon>Streptomycetaceae</taxon>
        <taxon>Streptomyces</taxon>
    </lineage>
</organism>
<dbReference type="EMBL" id="JAMQGM010000045">
    <property type="protein sequence ID" value="MCM2579649.1"/>
    <property type="molecule type" value="Genomic_DNA"/>
</dbReference>
<gene>
    <name evidence="1" type="ORF">M1E25_20230</name>
</gene>